<dbReference type="SUPFAM" id="SSF52172">
    <property type="entry name" value="CheY-like"/>
    <property type="match status" value="1"/>
</dbReference>
<dbReference type="Proteomes" id="UP000231632">
    <property type="component" value="Unassembled WGS sequence"/>
</dbReference>
<dbReference type="PANTHER" id="PTHR44591">
    <property type="entry name" value="STRESS RESPONSE REGULATOR PROTEIN 1"/>
    <property type="match status" value="1"/>
</dbReference>
<evidence type="ECO:0000259" key="3">
    <source>
        <dbReference type="PROSITE" id="PS50110"/>
    </source>
</evidence>
<name>A0A1L8CQX2_9PROT</name>
<dbReference type="Gene3D" id="3.40.50.2300">
    <property type="match status" value="1"/>
</dbReference>
<dbReference type="RefSeq" id="WP_072660593.1">
    <property type="nucleotide sequence ID" value="NZ_BDFD01000026.1"/>
</dbReference>
<evidence type="ECO:0000256" key="2">
    <source>
        <dbReference type="PROSITE-ProRule" id="PRU00169"/>
    </source>
</evidence>
<organism evidence="4 5">
    <name type="scientific">Mariprofundus micogutta</name>
    <dbReference type="NCBI Taxonomy" id="1921010"/>
    <lineage>
        <taxon>Bacteria</taxon>
        <taxon>Pseudomonadati</taxon>
        <taxon>Pseudomonadota</taxon>
        <taxon>Candidatius Mariprofundia</taxon>
        <taxon>Mariprofundales</taxon>
        <taxon>Mariprofundaceae</taxon>
        <taxon>Mariprofundus</taxon>
    </lineage>
</organism>
<dbReference type="EMBL" id="BDFD01000026">
    <property type="protein sequence ID" value="GAV21293.1"/>
    <property type="molecule type" value="Genomic_DNA"/>
</dbReference>
<evidence type="ECO:0000313" key="4">
    <source>
        <dbReference type="EMBL" id="GAV21293.1"/>
    </source>
</evidence>
<feature type="domain" description="Response regulatory" evidence="3">
    <location>
        <begin position="1"/>
        <end position="115"/>
    </location>
</feature>
<comment type="caution">
    <text evidence="4">The sequence shown here is derived from an EMBL/GenBank/DDBJ whole genome shotgun (WGS) entry which is preliminary data.</text>
</comment>
<dbReference type="AlphaFoldDB" id="A0A1L8CQX2"/>
<dbReference type="SMART" id="SM00448">
    <property type="entry name" value="REC"/>
    <property type="match status" value="1"/>
</dbReference>
<dbReference type="OrthoDB" id="5296683at2"/>
<dbReference type="STRING" id="1921010.MMIC_P2276"/>
<dbReference type="GO" id="GO:0000160">
    <property type="term" value="P:phosphorelay signal transduction system"/>
    <property type="evidence" value="ECO:0007669"/>
    <property type="project" value="InterPro"/>
</dbReference>
<keyword evidence="5" id="KW-1185">Reference proteome</keyword>
<proteinExistence type="predicted"/>
<keyword evidence="1 2" id="KW-0597">Phosphoprotein</keyword>
<dbReference type="InterPro" id="IPR001789">
    <property type="entry name" value="Sig_transdc_resp-reg_receiver"/>
</dbReference>
<dbReference type="Pfam" id="PF00072">
    <property type="entry name" value="Response_reg"/>
    <property type="match status" value="1"/>
</dbReference>
<sequence>MFHIIDDEEIVRTFASEVLKDAGYEAVAYANPLEYLEFVNADGYIMPVAIITDVRMPQMSGYQLMDKIRETYPDQRFVVISGFDGTDATSQKRPCHFLAKPFLPNKLLDIAMAIEKCEQEGPSAGRSTCKPLVDSFTQSKWNCPLDCLDCDVEPATRR</sequence>
<dbReference type="InterPro" id="IPR011006">
    <property type="entry name" value="CheY-like_superfamily"/>
</dbReference>
<evidence type="ECO:0000313" key="5">
    <source>
        <dbReference type="Proteomes" id="UP000231632"/>
    </source>
</evidence>
<accession>A0A1L8CQX2</accession>
<dbReference type="PROSITE" id="PS50110">
    <property type="entry name" value="RESPONSE_REGULATORY"/>
    <property type="match status" value="1"/>
</dbReference>
<protein>
    <submittedName>
        <fullName evidence="4">C4-dicarboxylate transport transcriptional regulatory protein DctD</fullName>
    </submittedName>
</protein>
<dbReference type="PANTHER" id="PTHR44591:SF3">
    <property type="entry name" value="RESPONSE REGULATORY DOMAIN-CONTAINING PROTEIN"/>
    <property type="match status" value="1"/>
</dbReference>
<reference evidence="4 5" key="1">
    <citation type="journal article" date="2017" name="Arch. Microbiol.">
        <title>Mariprofundus micogutta sp. nov., a novel iron-oxidizing zetaproteobacterium isolated from a deep-sea hydrothermal field at the Bayonnaise knoll of the Izu-Ogasawara arc, and a description of Mariprofundales ord. nov. and Zetaproteobacteria classis nov.</title>
        <authorList>
            <person name="Makita H."/>
            <person name="Tanaka E."/>
            <person name="Mitsunobu S."/>
            <person name="Miyazaki M."/>
            <person name="Nunoura T."/>
            <person name="Uematsu K."/>
            <person name="Takaki Y."/>
            <person name="Nishi S."/>
            <person name="Shimamura S."/>
            <person name="Takai K."/>
        </authorList>
    </citation>
    <scope>NUCLEOTIDE SEQUENCE [LARGE SCALE GENOMIC DNA]</scope>
    <source>
        <strain evidence="4 5">ET2</strain>
    </source>
</reference>
<evidence type="ECO:0000256" key="1">
    <source>
        <dbReference type="ARBA" id="ARBA00022553"/>
    </source>
</evidence>
<feature type="modified residue" description="4-aspartylphosphate" evidence="2">
    <location>
        <position position="53"/>
    </location>
</feature>
<dbReference type="InterPro" id="IPR050595">
    <property type="entry name" value="Bact_response_regulator"/>
</dbReference>
<gene>
    <name evidence="4" type="ORF">MMIC_P2276</name>
</gene>